<dbReference type="Pfam" id="PF25967">
    <property type="entry name" value="RND-MFP_C"/>
    <property type="match status" value="1"/>
</dbReference>
<comment type="subcellular location">
    <subcellularLocation>
        <location evidence="1">Cell envelope</location>
    </subcellularLocation>
</comment>
<sequence length="416" mass="47786">MSFIKNKYFWIPALVILLGSAMLVFGTIGIGKEKIHTVKSGPFELSLNTKGEINGKDAVVINLPDNIRDRSLRIYSLKIKDLVPEGTIVKKGDWVATLDAASINEQMQNNSQDLTRKRAELNDAKIDSTIQLTKLREELEEFKYDLAYKKLELEQAIYESPAYQRKKQVEYNKTIRQMDKKRRDYELKRLELKTKTYRVEEKYNYHNKLDQQYKQALMECRVKAPKDGMVMYAKFWGGRKLRIGDEVSIWNPAIATLPDMSVLISETYVQEIDITKIHIGDSVEINIDALPNKIYSGKISKITNIGQEIPGFDTKVFRVTIDLKENGKELKPSMTTDNRIIVERLDSVITIPRSSLFGNNGESYVYLKKDGKIWKKKVIPGHENEAEVIIQSGLNINDKIYTSIPNDAETIEFYEG</sequence>
<dbReference type="AlphaFoldDB" id="A0A9X3FFX0"/>
<dbReference type="GO" id="GO:0030313">
    <property type="term" value="C:cell envelope"/>
    <property type="evidence" value="ECO:0007669"/>
    <property type="project" value="UniProtKB-SubCell"/>
</dbReference>
<gene>
    <name evidence="5" type="ORF">OU798_18875</name>
</gene>
<dbReference type="PANTHER" id="PTHR32347">
    <property type="entry name" value="EFFLUX SYSTEM COMPONENT YKNX-RELATED"/>
    <property type="match status" value="1"/>
</dbReference>
<dbReference type="InterPro" id="IPR058636">
    <property type="entry name" value="Beta-barrel_YknX"/>
</dbReference>
<accession>A0A9X3FFX0</accession>
<comment type="caution">
    <text evidence="5">The sequence shown here is derived from an EMBL/GenBank/DDBJ whole genome shotgun (WGS) entry which is preliminary data.</text>
</comment>
<dbReference type="InterPro" id="IPR058627">
    <property type="entry name" value="MdtA-like_C"/>
</dbReference>
<organism evidence="5 6">
    <name type="scientific">Draconibacterium aestuarii</name>
    <dbReference type="NCBI Taxonomy" id="2998507"/>
    <lineage>
        <taxon>Bacteria</taxon>
        <taxon>Pseudomonadati</taxon>
        <taxon>Bacteroidota</taxon>
        <taxon>Bacteroidia</taxon>
        <taxon>Marinilabiliales</taxon>
        <taxon>Prolixibacteraceae</taxon>
        <taxon>Draconibacterium</taxon>
    </lineage>
</organism>
<evidence type="ECO:0000313" key="6">
    <source>
        <dbReference type="Proteomes" id="UP001145087"/>
    </source>
</evidence>
<protein>
    <submittedName>
        <fullName evidence="5">Efflux RND transporter periplasmic adaptor subunit</fullName>
    </submittedName>
</protein>
<dbReference type="InterPro" id="IPR050465">
    <property type="entry name" value="UPF0194_transport"/>
</dbReference>
<evidence type="ECO:0000256" key="1">
    <source>
        <dbReference type="ARBA" id="ARBA00004196"/>
    </source>
</evidence>
<name>A0A9X3FFX0_9BACT</name>
<dbReference type="Proteomes" id="UP001145087">
    <property type="component" value="Unassembled WGS sequence"/>
</dbReference>
<evidence type="ECO:0000259" key="4">
    <source>
        <dbReference type="Pfam" id="PF25990"/>
    </source>
</evidence>
<evidence type="ECO:0000259" key="3">
    <source>
        <dbReference type="Pfam" id="PF25967"/>
    </source>
</evidence>
<proteinExistence type="predicted"/>
<feature type="domain" description="YknX-like beta-barrel" evidence="4">
    <location>
        <begin position="266"/>
        <end position="335"/>
    </location>
</feature>
<dbReference type="Gene3D" id="2.40.30.170">
    <property type="match status" value="1"/>
</dbReference>
<keyword evidence="2" id="KW-0175">Coiled coil</keyword>
<reference evidence="5" key="1">
    <citation type="submission" date="2022-11" db="EMBL/GenBank/DDBJ databases">
        <title>Marilongibacter aestuarii gen. nov., sp. nov., isolated from tidal flat sediment.</title>
        <authorList>
            <person name="Jiayan W."/>
        </authorList>
    </citation>
    <scope>NUCLEOTIDE SEQUENCE</scope>
    <source>
        <strain evidence="5">Z1-6</strain>
    </source>
</reference>
<dbReference type="Gene3D" id="2.40.420.20">
    <property type="match status" value="1"/>
</dbReference>
<evidence type="ECO:0000313" key="5">
    <source>
        <dbReference type="EMBL" id="MCY1722420.1"/>
    </source>
</evidence>
<dbReference type="EMBL" id="JAPOHD010000056">
    <property type="protein sequence ID" value="MCY1722420.1"/>
    <property type="molecule type" value="Genomic_DNA"/>
</dbReference>
<feature type="domain" description="Multidrug resistance protein MdtA-like C-terminal permuted SH3" evidence="3">
    <location>
        <begin position="348"/>
        <end position="402"/>
    </location>
</feature>
<dbReference type="RefSeq" id="WP_343334746.1">
    <property type="nucleotide sequence ID" value="NZ_JAPOHD010000056.1"/>
</dbReference>
<keyword evidence="6" id="KW-1185">Reference proteome</keyword>
<evidence type="ECO:0000256" key="2">
    <source>
        <dbReference type="ARBA" id="ARBA00023054"/>
    </source>
</evidence>
<dbReference type="Pfam" id="PF25990">
    <property type="entry name" value="Beta-barrel_YknX"/>
    <property type="match status" value="1"/>
</dbReference>